<reference evidence="1 2" key="1">
    <citation type="submission" date="2013-03" db="EMBL/GenBank/DDBJ databases">
        <title>Salinisphaera hydrothermalis C41B8 Genome Sequencing.</title>
        <authorList>
            <person name="Li C."/>
            <person name="Lai Q."/>
            <person name="Shao Z."/>
        </authorList>
    </citation>
    <scope>NUCLEOTIDE SEQUENCE [LARGE SCALE GENOMIC DNA]</scope>
    <source>
        <strain evidence="1 2">C41B8</strain>
    </source>
</reference>
<dbReference type="SUPFAM" id="SSF56529">
    <property type="entry name" value="FAH"/>
    <property type="match status" value="1"/>
</dbReference>
<gene>
    <name evidence="1" type="ORF">C41B8_18632</name>
</gene>
<organism evidence="1 2">
    <name type="scientific">Salinisphaera hydrothermalis (strain C41B8)</name>
    <dbReference type="NCBI Taxonomy" id="1304275"/>
    <lineage>
        <taxon>Bacteria</taxon>
        <taxon>Pseudomonadati</taxon>
        <taxon>Pseudomonadota</taxon>
        <taxon>Gammaproteobacteria</taxon>
        <taxon>Salinisphaerales</taxon>
        <taxon>Salinisphaeraceae</taxon>
        <taxon>Salinisphaera</taxon>
    </lineage>
</organism>
<dbReference type="EMBL" id="APNK01000061">
    <property type="protein sequence ID" value="KEZ75702.1"/>
    <property type="molecule type" value="Genomic_DNA"/>
</dbReference>
<dbReference type="Gene3D" id="3.90.850.10">
    <property type="entry name" value="Fumarylacetoacetase-like, C-terminal domain"/>
    <property type="match status" value="1"/>
</dbReference>
<sequence>MQLIQYETAAGQRRVGIVDADRVTTIADTSTVRELALAAIHAGRGLAAEAEARGMADGIESLDALLAAGRVLPPLDHDDPAHCLITGTGLTHTGSADTRNAMHQAGQSQPDPDKLTDSMKVFNWGLEGGRPAPGQPGVQPEWFYKGDGRIVARPGGELPAPEFGKDLGEEPEIAGLYVVDDDGTPWRVGYALGNETSDHVTERENYLYLAHSKLRYCSFGPVLLTGELPQKVEGTSRIWRDGKVLWEKPFLSGEAHMCHSLENLEYHHFKYQQFLGAGDVHVHFFGTATLSFADNISTRAGDVFEIESPIFGASLRNTVGAARPALAPGAVRVLD</sequence>
<dbReference type="GO" id="GO:0003824">
    <property type="term" value="F:catalytic activity"/>
    <property type="evidence" value="ECO:0007669"/>
    <property type="project" value="InterPro"/>
</dbReference>
<comment type="caution">
    <text evidence="1">The sequence shown here is derived from an EMBL/GenBank/DDBJ whole genome shotgun (WGS) entry which is preliminary data.</text>
</comment>
<dbReference type="PIRSF" id="PIRSF033905">
    <property type="entry name" value="UCP033905"/>
    <property type="match status" value="1"/>
</dbReference>
<proteinExistence type="predicted"/>
<dbReference type="OrthoDB" id="108649at2"/>
<dbReference type="InterPro" id="IPR009645">
    <property type="entry name" value="GguC"/>
</dbReference>
<dbReference type="eggNOG" id="COG3802">
    <property type="taxonomic scope" value="Bacteria"/>
</dbReference>
<evidence type="ECO:0008006" key="3">
    <source>
        <dbReference type="Google" id="ProtNLM"/>
    </source>
</evidence>
<dbReference type="AlphaFoldDB" id="A0A084IG68"/>
<dbReference type="PATRIC" id="fig|1304275.5.peg.3803"/>
<dbReference type="Proteomes" id="UP000028302">
    <property type="component" value="Unassembled WGS sequence"/>
</dbReference>
<accession>A0A084IG68</accession>
<protein>
    <recommendedName>
        <fullName evidence="3">FAH family protein</fullName>
    </recommendedName>
</protein>
<evidence type="ECO:0000313" key="1">
    <source>
        <dbReference type="EMBL" id="KEZ75702.1"/>
    </source>
</evidence>
<keyword evidence="2" id="KW-1185">Reference proteome</keyword>
<name>A0A084IG68_SALHC</name>
<evidence type="ECO:0000313" key="2">
    <source>
        <dbReference type="Proteomes" id="UP000028302"/>
    </source>
</evidence>
<dbReference type="InterPro" id="IPR036663">
    <property type="entry name" value="Fumarylacetoacetase_C_sf"/>
</dbReference>
<dbReference type="NCBIfam" id="NF040903">
    <property type="entry name" value="GguC"/>
    <property type="match status" value="1"/>
</dbReference>
<dbReference type="STRING" id="1304275.C41B8_18632"/>
<dbReference type="RefSeq" id="WP_037341727.1">
    <property type="nucleotide sequence ID" value="NZ_APNK01000061.1"/>
</dbReference>